<dbReference type="Gene3D" id="2.160.20.10">
    <property type="entry name" value="Single-stranded right-handed beta-helix, Pectin lyase-like"/>
    <property type="match status" value="1"/>
</dbReference>
<dbReference type="InterPro" id="IPR011050">
    <property type="entry name" value="Pectin_lyase_fold/virulence"/>
</dbReference>
<evidence type="ECO:0000256" key="1">
    <source>
        <dbReference type="SAM" id="SignalP"/>
    </source>
</evidence>
<feature type="chain" id="PRO_5036848207" evidence="1">
    <location>
        <begin position="29"/>
        <end position="392"/>
    </location>
</feature>
<feature type="domain" description="Filamentous haemagglutinin FhaB/tRNA nuclease CdiA-like TPS" evidence="2">
    <location>
        <begin position="31"/>
        <end position="142"/>
    </location>
</feature>
<dbReference type="SUPFAM" id="SSF51126">
    <property type="entry name" value="Pectin lyase-like"/>
    <property type="match status" value="1"/>
</dbReference>
<dbReference type="RefSeq" id="WP_229639846.1">
    <property type="nucleotide sequence ID" value="NZ_JADWDC010000013.1"/>
</dbReference>
<dbReference type="EMBL" id="JADWDC010000013">
    <property type="protein sequence ID" value="MCC0176808.1"/>
    <property type="molecule type" value="Genomic_DNA"/>
</dbReference>
<organism evidence="3 4">
    <name type="scientific">Waterburya agarophytonicola KI4</name>
    <dbReference type="NCBI Taxonomy" id="2874699"/>
    <lineage>
        <taxon>Bacteria</taxon>
        <taxon>Bacillati</taxon>
        <taxon>Cyanobacteriota</taxon>
        <taxon>Cyanophyceae</taxon>
        <taxon>Pleurocapsales</taxon>
        <taxon>Hyellaceae</taxon>
        <taxon>Waterburya</taxon>
        <taxon>Waterburya agarophytonicola</taxon>
    </lineage>
</organism>
<feature type="signal peptide" evidence="1">
    <location>
        <begin position="1"/>
        <end position="28"/>
    </location>
</feature>
<sequence length="392" mass="40536">MKIALSPLLKLSLFTVGCFCSTSKIAIAQVTTDGTTGTTVTVDGNNFEINNGTTNGNNLFHSFQDFSVPGGGQAFFNNAPEISNILSRVTGGNISNIQGAIRANGSANLFLINPAGIVFGENASLDIGGSFYGSTADSILFEDGEFSAVNNLNTPILTVNAPIGLNLRNNPNPITNRSFAQDIDGNFVGLEVRSGQTIGLIGGDVNFEAGEATARGGNIEIGGLSEAGTVSLNENGSLSFPENISRANLSFDNAADIDVRGTGGGNITINANNLQLTDGEFGGSILRAGITADSTAIDAQAGDIVINATENITLDNIIILNQVDFGGVGNSGNITITTGSLNLINGGDIRASTFGQGDAGSINILTRDTINLDGEDKLRRIYIALTKSPLFF</sequence>
<dbReference type="SMART" id="SM00912">
    <property type="entry name" value="Haemagg_act"/>
    <property type="match status" value="1"/>
</dbReference>
<dbReference type="Proteomes" id="UP000729733">
    <property type="component" value="Unassembled WGS sequence"/>
</dbReference>
<feature type="non-terminal residue" evidence="3">
    <location>
        <position position="392"/>
    </location>
</feature>
<dbReference type="Pfam" id="PF05860">
    <property type="entry name" value="TPS"/>
    <property type="match status" value="1"/>
</dbReference>
<protein>
    <submittedName>
        <fullName evidence="3">Filamentous hemagglutinin N-terminal domain-containing protein</fullName>
    </submittedName>
</protein>
<evidence type="ECO:0000313" key="4">
    <source>
        <dbReference type="Proteomes" id="UP000729733"/>
    </source>
</evidence>
<accession>A0A964BNQ8</accession>
<comment type="caution">
    <text evidence="3">The sequence shown here is derived from an EMBL/GenBank/DDBJ whole genome shotgun (WGS) entry which is preliminary data.</text>
</comment>
<evidence type="ECO:0000313" key="3">
    <source>
        <dbReference type="EMBL" id="MCC0176808.1"/>
    </source>
</evidence>
<proteinExistence type="predicted"/>
<dbReference type="AlphaFoldDB" id="A0A964BNQ8"/>
<keyword evidence="4" id="KW-1185">Reference proteome</keyword>
<dbReference type="NCBIfam" id="TIGR01901">
    <property type="entry name" value="adhes_NPXG"/>
    <property type="match status" value="1"/>
</dbReference>
<dbReference type="InterPro" id="IPR008638">
    <property type="entry name" value="FhaB/CdiA-like_TPS"/>
</dbReference>
<gene>
    <name evidence="3" type="ORF">I4641_07435</name>
</gene>
<reference evidence="3" key="1">
    <citation type="journal article" date="2021" name="Antonie Van Leeuwenhoek">
        <title>Draft genome and description of Waterburya agarophytonicola gen. nov. sp. nov. (Pleurocapsales, Cyanobacteria): a seaweed symbiont.</title>
        <authorList>
            <person name="Bonthond G."/>
            <person name="Shalygin S."/>
            <person name="Bayer T."/>
            <person name="Weinberger F."/>
        </authorList>
    </citation>
    <scope>NUCLEOTIDE SEQUENCE</scope>
    <source>
        <strain evidence="3">KI4</strain>
    </source>
</reference>
<dbReference type="InterPro" id="IPR012334">
    <property type="entry name" value="Pectin_lyas_fold"/>
</dbReference>
<evidence type="ECO:0000259" key="2">
    <source>
        <dbReference type="SMART" id="SM00912"/>
    </source>
</evidence>
<name>A0A964BNQ8_9CYAN</name>
<keyword evidence="1" id="KW-0732">Signal</keyword>